<organism evidence="3 4">
    <name type="scientific">Gordonia bronchialis (strain ATCC 25592 / DSM 43247 / BCRC 13721 / JCM 3198 / KCTC 3076 / NBRC 16047 / NCTC 10667)</name>
    <name type="common">Rhodococcus bronchialis</name>
    <dbReference type="NCBI Taxonomy" id="526226"/>
    <lineage>
        <taxon>Bacteria</taxon>
        <taxon>Bacillati</taxon>
        <taxon>Actinomycetota</taxon>
        <taxon>Actinomycetes</taxon>
        <taxon>Mycobacteriales</taxon>
        <taxon>Gordoniaceae</taxon>
        <taxon>Gordonia</taxon>
    </lineage>
</organism>
<accession>D0L9F4</accession>
<evidence type="ECO:0000313" key="3">
    <source>
        <dbReference type="EMBL" id="ACY21142.1"/>
    </source>
</evidence>
<evidence type="ECO:0000313" key="4">
    <source>
        <dbReference type="Proteomes" id="UP000001219"/>
    </source>
</evidence>
<keyword evidence="4" id="KW-1185">Reference proteome</keyword>
<evidence type="ECO:0000259" key="2">
    <source>
        <dbReference type="Pfam" id="PF03551"/>
    </source>
</evidence>
<feature type="domain" description="Transcription regulator PadR N-terminal" evidence="2">
    <location>
        <begin position="16"/>
        <end position="91"/>
    </location>
</feature>
<protein>
    <submittedName>
        <fullName evidence="3">Transcriptional regulator PadR family protein</fullName>
    </submittedName>
</protein>
<name>D0L9F4_GORB4</name>
<dbReference type="SUPFAM" id="SSF46785">
    <property type="entry name" value="Winged helix' DNA-binding domain"/>
    <property type="match status" value="1"/>
</dbReference>
<dbReference type="STRING" id="526226.Gbro_1887"/>
<dbReference type="KEGG" id="gbr:Gbro_1887"/>
<feature type="region of interest" description="Disordered" evidence="1">
    <location>
        <begin position="198"/>
        <end position="232"/>
    </location>
</feature>
<dbReference type="Proteomes" id="UP000001219">
    <property type="component" value="Chromosome"/>
</dbReference>
<dbReference type="Gene3D" id="1.10.10.10">
    <property type="entry name" value="Winged helix-like DNA-binding domain superfamily/Winged helix DNA-binding domain"/>
    <property type="match status" value="1"/>
</dbReference>
<dbReference type="AlphaFoldDB" id="D0L9F4"/>
<dbReference type="PANTHER" id="PTHR43252">
    <property type="entry name" value="TRANSCRIPTIONAL REGULATOR YQJI"/>
    <property type="match status" value="1"/>
</dbReference>
<evidence type="ECO:0000256" key="1">
    <source>
        <dbReference type="SAM" id="MobiDB-lite"/>
    </source>
</evidence>
<dbReference type="InterPro" id="IPR005149">
    <property type="entry name" value="Tscrpt_reg_PadR_N"/>
</dbReference>
<dbReference type="InterPro" id="IPR036390">
    <property type="entry name" value="WH_DNA-bd_sf"/>
</dbReference>
<sequence>MGEGKQQPLAPIAILILGLLAERPMHPYEMFQTTVERREDRLAKIRPGTMYHTVDRLSDRGLIDVHEIAREGNRPERTVYAITPAGRALLTQSLEEILARHPQEYPELYLALSEAHGLPRARVIDLLDVRIQRMRAELDMYTAAVDVARRHGKPEMFFLDAGCKIATLNTQIDWLSDLVDRLRTSRIVWLDDPDFTAGPGRHVMPPAGDDISEDDTSTDHTSTDHTSKETAR</sequence>
<dbReference type="HOGENOM" id="CLU_089258_4_0_11"/>
<feature type="compositionally biased region" description="Basic and acidic residues" evidence="1">
    <location>
        <begin position="217"/>
        <end position="232"/>
    </location>
</feature>
<dbReference type="InterPro" id="IPR036388">
    <property type="entry name" value="WH-like_DNA-bd_sf"/>
</dbReference>
<dbReference type="Pfam" id="PF03551">
    <property type="entry name" value="PadR"/>
    <property type="match status" value="1"/>
</dbReference>
<gene>
    <name evidence="3" type="ordered locus">Gbro_1887</name>
</gene>
<reference evidence="3 4" key="2">
    <citation type="journal article" date="2010" name="Stand. Genomic Sci.">
        <title>Complete genome sequence of Gordonia bronchialis type strain (3410).</title>
        <authorList>
            <person name="Ivanova N."/>
            <person name="Sikorski J."/>
            <person name="Jando M."/>
            <person name="Lapidus A."/>
            <person name="Nolan M."/>
            <person name="Lucas S."/>
            <person name="Del Rio T.G."/>
            <person name="Tice H."/>
            <person name="Copeland A."/>
            <person name="Cheng J.F."/>
            <person name="Chen F."/>
            <person name="Bruce D."/>
            <person name="Goodwin L."/>
            <person name="Pitluck S."/>
            <person name="Mavromatis K."/>
            <person name="Ovchinnikova G."/>
            <person name="Pati A."/>
            <person name="Chen A."/>
            <person name="Palaniappan K."/>
            <person name="Land M."/>
            <person name="Hauser L."/>
            <person name="Chang Y.J."/>
            <person name="Jeffries C.D."/>
            <person name="Chain P."/>
            <person name="Saunders E."/>
            <person name="Han C."/>
            <person name="Detter J.C."/>
            <person name="Brettin T."/>
            <person name="Rohde M."/>
            <person name="Goker M."/>
            <person name="Bristow J."/>
            <person name="Eisen J.A."/>
            <person name="Markowitz V."/>
            <person name="Hugenholtz P."/>
            <person name="Klenk H.P."/>
            <person name="Kyrpides N.C."/>
        </authorList>
    </citation>
    <scope>NUCLEOTIDE SEQUENCE [LARGE SCALE GENOMIC DNA]</scope>
    <source>
        <strain evidence="4">ATCC 25592 / DSM 43247 / BCRC 13721 / JCM 3198 / KCTC 3076 / NBRC 16047 / NCTC 10667</strain>
    </source>
</reference>
<dbReference type="PANTHER" id="PTHR43252:SF2">
    <property type="entry name" value="TRANSCRIPTION REGULATOR, PADR-LIKE FAMILY"/>
    <property type="match status" value="1"/>
</dbReference>
<proteinExistence type="predicted"/>
<reference evidence="4" key="1">
    <citation type="submission" date="2009-10" db="EMBL/GenBank/DDBJ databases">
        <title>The complete chromosome of Gordonia bronchialis DSM 43247.</title>
        <authorList>
            <consortium name="US DOE Joint Genome Institute (JGI-PGF)"/>
            <person name="Lucas S."/>
            <person name="Copeland A."/>
            <person name="Lapidus A."/>
            <person name="Glavina del Rio T."/>
            <person name="Dalin E."/>
            <person name="Tice H."/>
            <person name="Bruce D."/>
            <person name="Goodwin L."/>
            <person name="Pitluck S."/>
            <person name="Kyrpides N."/>
            <person name="Mavromatis K."/>
            <person name="Ivanova N."/>
            <person name="Ovchinnikova G."/>
            <person name="Saunders E."/>
            <person name="Brettin T."/>
            <person name="Detter J.C."/>
            <person name="Han C."/>
            <person name="Larimer F."/>
            <person name="Land M."/>
            <person name="Hauser L."/>
            <person name="Markowitz V."/>
            <person name="Cheng J.-F."/>
            <person name="Hugenholtz P."/>
            <person name="Woyke T."/>
            <person name="Wu D."/>
            <person name="Jando M."/>
            <person name="Schneider S."/>
            <person name="Goeker M."/>
            <person name="Klenk H.-P."/>
            <person name="Eisen J.A."/>
        </authorList>
    </citation>
    <scope>NUCLEOTIDE SEQUENCE [LARGE SCALE GENOMIC DNA]</scope>
    <source>
        <strain evidence="4">ATCC 25592 / DSM 43247 / BCRC 13721 / JCM 3198 / KCTC 3076 / NBRC 16047 / NCTC 10667</strain>
    </source>
</reference>
<dbReference type="eggNOG" id="COG1695">
    <property type="taxonomic scope" value="Bacteria"/>
</dbReference>
<dbReference type="EMBL" id="CP001802">
    <property type="protein sequence ID" value="ACY21142.1"/>
    <property type="molecule type" value="Genomic_DNA"/>
</dbReference>